<sequence>MTDKTLDVVTIGRAGVDLYGAQIGGRLEDMGSFEKYIGGSPTNIACHGHVILETLSKWPFIFDIW</sequence>
<dbReference type="InterPro" id="IPR029056">
    <property type="entry name" value="Ribokinase-like"/>
</dbReference>
<dbReference type="EC" id="2.7.1.92" evidence="1"/>
<dbReference type="SUPFAM" id="SSF53613">
    <property type="entry name" value="Ribokinase-like"/>
    <property type="match status" value="1"/>
</dbReference>
<evidence type="ECO:0000313" key="1">
    <source>
        <dbReference type="EMBL" id="SPF81456.1"/>
    </source>
</evidence>
<keyword evidence="1" id="KW-0418">Kinase</keyword>
<dbReference type="OrthoDB" id="9792663at2"/>
<protein>
    <submittedName>
        <fullName evidence="1">5-dehydro-2-deoxygluconokinase</fullName>
        <ecNumber evidence="1">2.7.1.92</ecNumber>
    </submittedName>
</protein>
<evidence type="ECO:0000313" key="2">
    <source>
        <dbReference type="Proteomes" id="UP000244904"/>
    </source>
</evidence>
<keyword evidence="2" id="KW-1185">Reference proteome</keyword>
<dbReference type="AlphaFoldDB" id="A0A2R8AZK5"/>
<name>A0A2R8AZK5_9RHOB</name>
<proteinExistence type="predicted"/>
<dbReference type="RefSeq" id="WP_108887254.1">
    <property type="nucleotide sequence ID" value="NZ_OMOJ01000010.1"/>
</dbReference>
<reference evidence="2" key="1">
    <citation type="submission" date="2018-03" db="EMBL/GenBank/DDBJ databases">
        <authorList>
            <person name="Rodrigo-Torres L."/>
            <person name="Arahal R. D."/>
            <person name="Lucena T."/>
        </authorList>
    </citation>
    <scope>NUCLEOTIDE SEQUENCE [LARGE SCALE GENOMIC DNA]</scope>
    <source>
        <strain evidence="2">CECT 8871</strain>
    </source>
</reference>
<gene>
    <name evidence="1" type="primary">iolC_2</name>
    <name evidence="1" type="ORF">PRI8871_03279</name>
</gene>
<organism evidence="1 2">
    <name type="scientific">Pseudoprimorskyibacter insulae</name>
    <dbReference type="NCBI Taxonomy" id="1695997"/>
    <lineage>
        <taxon>Bacteria</taxon>
        <taxon>Pseudomonadati</taxon>
        <taxon>Pseudomonadota</taxon>
        <taxon>Alphaproteobacteria</taxon>
        <taxon>Rhodobacterales</taxon>
        <taxon>Paracoccaceae</taxon>
        <taxon>Pseudoprimorskyibacter</taxon>
    </lineage>
</organism>
<dbReference type="GO" id="GO:0047590">
    <property type="term" value="F:5-dehydro-2-deoxygluconokinase activity"/>
    <property type="evidence" value="ECO:0007669"/>
    <property type="project" value="UniProtKB-EC"/>
</dbReference>
<keyword evidence="1" id="KW-0808">Transferase</keyword>
<accession>A0A2R8AZK5</accession>
<dbReference type="Gene3D" id="3.40.1190.30">
    <property type="match status" value="1"/>
</dbReference>
<dbReference type="Proteomes" id="UP000244904">
    <property type="component" value="Unassembled WGS sequence"/>
</dbReference>
<dbReference type="EMBL" id="OMOJ01000010">
    <property type="protein sequence ID" value="SPF81456.1"/>
    <property type="molecule type" value="Genomic_DNA"/>
</dbReference>